<gene>
    <name evidence="2" type="ORF">HPB52_022004</name>
</gene>
<reference evidence="2" key="1">
    <citation type="journal article" date="2020" name="Cell">
        <title>Large-Scale Comparative Analyses of Tick Genomes Elucidate Their Genetic Diversity and Vector Capacities.</title>
        <authorList>
            <consortium name="Tick Genome and Microbiome Consortium (TIGMIC)"/>
            <person name="Jia N."/>
            <person name="Wang J."/>
            <person name="Shi W."/>
            <person name="Du L."/>
            <person name="Sun Y."/>
            <person name="Zhan W."/>
            <person name="Jiang J.F."/>
            <person name="Wang Q."/>
            <person name="Zhang B."/>
            <person name="Ji P."/>
            <person name="Bell-Sakyi L."/>
            <person name="Cui X.M."/>
            <person name="Yuan T.T."/>
            <person name="Jiang B.G."/>
            <person name="Yang W.F."/>
            <person name="Lam T.T."/>
            <person name="Chang Q.C."/>
            <person name="Ding S.J."/>
            <person name="Wang X.J."/>
            <person name="Zhu J.G."/>
            <person name="Ruan X.D."/>
            <person name="Zhao L."/>
            <person name="Wei J.T."/>
            <person name="Ye R.Z."/>
            <person name="Que T.C."/>
            <person name="Du C.H."/>
            <person name="Zhou Y.H."/>
            <person name="Cheng J.X."/>
            <person name="Dai P.F."/>
            <person name="Guo W.B."/>
            <person name="Han X.H."/>
            <person name="Huang E.J."/>
            <person name="Li L.F."/>
            <person name="Wei W."/>
            <person name="Gao Y.C."/>
            <person name="Liu J.Z."/>
            <person name="Shao H.Z."/>
            <person name="Wang X."/>
            <person name="Wang C.C."/>
            <person name="Yang T.C."/>
            <person name="Huo Q.B."/>
            <person name="Li W."/>
            <person name="Chen H.Y."/>
            <person name="Chen S.E."/>
            <person name="Zhou L.G."/>
            <person name="Ni X.B."/>
            <person name="Tian J.H."/>
            <person name="Sheng Y."/>
            <person name="Liu T."/>
            <person name="Pan Y.S."/>
            <person name="Xia L.Y."/>
            <person name="Li J."/>
            <person name="Zhao F."/>
            <person name="Cao W.C."/>
        </authorList>
    </citation>
    <scope>NUCLEOTIDE SEQUENCE</scope>
    <source>
        <strain evidence="2">Rsan-2018</strain>
    </source>
</reference>
<comment type="caution">
    <text evidence="2">The sequence shown here is derived from an EMBL/GenBank/DDBJ whole genome shotgun (WGS) entry which is preliminary data.</text>
</comment>
<dbReference type="InterPro" id="IPR026094">
    <property type="entry name" value="GPS2"/>
</dbReference>
<evidence type="ECO:0000313" key="3">
    <source>
        <dbReference type="Proteomes" id="UP000821837"/>
    </source>
</evidence>
<protein>
    <submittedName>
        <fullName evidence="2">Uncharacterized protein</fullName>
    </submittedName>
</protein>
<dbReference type="VEuPathDB" id="VectorBase:RSAN_027673"/>
<name>A0A9D4T4I9_RHISA</name>
<keyword evidence="3" id="KW-1185">Reference proteome</keyword>
<feature type="coiled-coil region" evidence="1">
    <location>
        <begin position="48"/>
        <end position="85"/>
    </location>
</feature>
<keyword evidence="1" id="KW-0175">Coiled coil</keyword>
<sequence>MNLQTWAALKTYIMRERERKRLEQATAEAFERRRQEQELMLRQDDMMLQNIRDEIRLLEQLVQELKQEEQQLLMLEKLRIEVQREDNPRHPAIGRDVGHAHAA</sequence>
<dbReference type="EMBL" id="JABSTV010001248">
    <property type="protein sequence ID" value="KAH7969824.1"/>
    <property type="molecule type" value="Genomic_DNA"/>
</dbReference>
<dbReference type="Proteomes" id="UP000821837">
    <property type="component" value="Unassembled WGS sequence"/>
</dbReference>
<evidence type="ECO:0000256" key="1">
    <source>
        <dbReference type="SAM" id="Coils"/>
    </source>
</evidence>
<dbReference type="AlphaFoldDB" id="A0A9D4T4I9"/>
<proteinExistence type="predicted"/>
<organism evidence="2 3">
    <name type="scientific">Rhipicephalus sanguineus</name>
    <name type="common">Brown dog tick</name>
    <name type="synonym">Ixodes sanguineus</name>
    <dbReference type="NCBI Taxonomy" id="34632"/>
    <lineage>
        <taxon>Eukaryota</taxon>
        <taxon>Metazoa</taxon>
        <taxon>Ecdysozoa</taxon>
        <taxon>Arthropoda</taxon>
        <taxon>Chelicerata</taxon>
        <taxon>Arachnida</taxon>
        <taxon>Acari</taxon>
        <taxon>Parasitiformes</taxon>
        <taxon>Ixodida</taxon>
        <taxon>Ixodoidea</taxon>
        <taxon>Ixodidae</taxon>
        <taxon>Rhipicephalinae</taxon>
        <taxon>Rhipicephalus</taxon>
        <taxon>Rhipicephalus</taxon>
    </lineage>
</organism>
<dbReference type="Pfam" id="PF15991">
    <property type="entry name" value="G_path_suppress"/>
    <property type="match status" value="1"/>
</dbReference>
<evidence type="ECO:0000313" key="2">
    <source>
        <dbReference type="EMBL" id="KAH7969824.1"/>
    </source>
</evidence>
<reference evidence="2" key="2">
    <citation type="submission" date="2021-09" db="EMBL/GenBank/DDBJ databases">
        <authorList>
            <person name="Jia N."/>
            <person name="Wang J."/>
            <person name="Shi W."/>
            <person name="Du L."/>
            <person name="Sun Y."/>
            <person name="Zhan W."/>
            <person name="Jiang J."/>
            <person name="Wang Q."/>
            <person name="Zhang B."/>
            <person name="Ji P."/>
            <person name="Sakyi L.B."/>
            <person name="Cui X."/>
            <person name="Yuan T."/>
            <person name="Jiang B."/>
            <person name="Yang W."/>
            <person name="Lam T.T.-Y."/>
            <person name="Chang Q."/>
            <person name="Ding S."/>
            <person name="Wang X."/>
            <person name="Zhu J."/>
            <person name="Ruan X."/>
            <person name="Zhao L."/>
            <person name="Wei J."/>
            <person name="Que T."/>
            <person name="Du C."/>
            <person name="Cheng J."/>
            <person name="Dai P."/>
            <person name="Han X."/>
            <person name="Huang E."/>
            <person name="Gao Y."/>
            <person name="Liu J."/>
            <person name="Shao H."/>
            <person name="Ye R."/>
            <person name="Li L."/>
            <person name="Wei W."/>
            <person name="Wang X."/>
            <person name="Wang C."/>
            <person name="Huo Q."/>
            <person name="Li W."/>
            <person name="Guo W."/>
            <person name="Chen H."/>
            <person name="Chen S."/>
            <person name="Zhou L."/>
            <person name="Zhou L."/>
            <person name="Ni X."/>
            <person name="Tian J."/>
            <person name="Zhou Y."/>
            <person name="Sheng Y."/>
            <person name="Liu T."/>
            <person name="Pan Y."/>
            <person name="Xia L."/>
            <person name="Li J."/>
            <person name="Zhao F."/>
            <person name="Cao W."/>
        </authorList>
    </citation>
    <scope>NUCLEOTIDE SEQUENCE</scope>
    <source>
        <strain evidence="2">Rsan-2018</strain>
        <tissue evidence="2">Larvae</tissue>
    </source>
</reference>
<accession>A0A9D4T4I9</accession>